<dbReference type="CDD" id="cd07185">
    <property type="entry name" value="OmpA_C-like"/>
    <property type="match status" value="1"/>
</dbReference>
<evidence type="ECO:0000256" key="2">
    <source>
        <dbReference type="ARBA" id="ARBA00008914"/>
    </source>
</evidence>
<keyword evidence="10" id="KW-0966">Cell projection</keyword>
<keyword evidence="6 7" id="KW-0472">Membrane</keyword>
<dbReference type="InterPro" id="IPR050330">
    <property type="entry name" value="Bact_OuterMem_StrucFunc"/>
</dbReference>
<evidence type="ECO:0000313" key="10">
    <source>
        <dbReference type="EMBL" id="MEI4550943.1"/>
    </source>
</evidence>
<dbReference type="EMBL" id="JBAWKS010000002">
    <property type="protein sequence ID" value="MEI4550943.1"/>
    <property type="molecule type" value="Genomic_DNA"/>
</dbReference>
<dbReference type="Pfam" id="PF00691">
    <property type="entry name" value="OmpA"/>
    <property type="match status" value="1"/>
</dbReference>
<comment type="subcellular location">
    <subcellularLocation>
        <location evidence="1">Cell membrane</location>
        <topology evidence="1">Single-pass membrane protein</topology>
    </subcellularLocation>
</comment>
<dbReference type="Proteomes" id="UP001382455">
    <property type="component" value="Unassembled WGS sequence"/>
</dbReference>
<dbReference type="PANTHER" id="PTHR30329">
    <property type="entry name" value="STATOR ELEMENT OF FLAGELLAR MOTOR COMPLEX"/>
    <property type="match status" value="1"/>
</dbReference>
<keyword evidence="4 8" id="KW-0812">Transmembrane</keyword>
<feature type="domain" description="OmpA-like" evidence="9">
    <location>
        <begin position="143"/>
        <end position="264"/>
    </location>
</feature>
<dbReference type="SUPFAM" id="SSF103088">
    <property type="entry name" value="OmpA-like"/>
    <property type="match status" value="1"/>
</dbReference>
<organism evidence="10 11">
    <name type="scientific">Pseudoalteromonas spongiae</name>
    <dbReference type="NCBI Taxonomy" id="298657"/>
    <lineage>
        <taxon>Bacteria</taxon>
        <taxon>Pseudomonadati</taxon>
        <taxon>Pseudomonadota</taxon>
        <taxon>Gammaproteobacteria</taxon>
        <taxon>Alteromonadales</taxon>
        <taxon>Pseudoalteromonadaceae</taxon>
        <taxon>Pseudoalteromonas</taxon>
    </lineage>
</organism>
<dbReference type="RefSeq" id="WP_336436002.1">
    <property type="nucleotide sequence ID" value="NZ_JBAWKS010000002.1"/>
</dbReference>
<evidence type="ECO:0000313" key="11">
    <source>
        <dbReference type="Proteomes" id="UP001382455"/>
    </source>
</evidence>
<accession>A0ABU8EVE3</accession>
<evidence type="ECO:0000256" key="1">
    <source>
        <dbReference type="ARBA" id="ARBA00004162"/>
    </source>
</evidence>
<dbReference type="InterPro" id="IPR025713">
    <property type="entry name" value="MotB-like_N_dom"/>
</dbReference>
<keyword evidence="10" id="KW-0282">Flagellum</keyword>
<protein>
    <submittedName>
        <fullName evidence="10">Flagellar motor protein MotB</fullName>
    </submittedName>
</protein>
<evidence type="ECO:0000259" key="9">
    <source>
        <dbReference type="PROSITE" id="PS51123"/>
    </source>
</evidence>
<evidence type="ECO:0000256" key="3">
    <source>
        <dbReference type="ARBA" id="ARBA00022475"/>
    </source>
</evidence>
<dbReference type="InterPro" id="IPR006665">
    <property type="entry name" value="OmpA-like"/>
</dbReference>
<dbReference type="PROSITE" id="PS51123">
    <property type="entry name" value="OMPA_2"/>
    <property type="match status" value="1"/>
</dbReference>
<reference evidence="10 11" key="1">
    <citation type="submission" date="2023-12" db="EMBL/GenBank/DDBJ databases">
        <title>Friends and Foes: Symbiotic and Algicidal bacterial influence on Karenia brevis blooms.</title>
        <authorList>
            <person name="Fei C."/>
            <person name="Mohamed A.R."/>
            <person name="Booker A."/>
            <person name="Arshad M."/>
            <person name="Klass S."/>
            <person name="Ahn S."/>
            <person name="Gilbert P.M."/>
            <person name="Heil C.A."/>
            <person name="Martinez J.M."/>
            <person name="Amin S.A."/>
        </authorList>
    </citation>
    <scope>NUCLEOTIDE SEQUENCE [LARGE SCALE GENOMIC DNA]</scope>
    <source>
        <strain evidence="10 11">CE15</strain>
    </source>
</reference>
<keyword evidence="11" id="KW-1185">Reference proteome</keyword>
<comment type="caution">
    <text evidence="10">The sequence shown here is derived from an EMBL/GenBank/DDBJ whole genome shotgun (WGS) entry which is preliminary data.</text>
</comment>
<keyword evidence="10" id="KW-0969">Cilium</keyword>
<dbReference type="Gene3D" id="3.30.1330.60">
    <property type="entry name" value="OmpA-like domain"/>
    <property type="match status" value="1"/>
</dbReference>
<dbReference type="Pfam" id="PF13677">
    <property type="entry name" value="MotB_plug"/>
    <property type="match status" value="1"/>
</dbReference>
<gene>
    <name evidence="10" type="ORF">WAE96_14830</name>
</gene>
<proteinExistence type="inferred from homology"/>
<sequence length="274" mass="30553">MENHEFVDEKAKGAPNWMTTFADLMSLLMCFFVLLLSYSVMDVEKFKHIAGSMKKAFGVQSEVMLEDIPKGTSVIATEFSPGKPEPTPIQSVQQLTTENEQRDLQTQKTESDVAKTNLKLKETLEHLLKSEIDNELIELEMLGQQLIIRLNERGSFPSGSSFLQPRFKPVLTTIAEQLARIPGQISVSGHSDDLHVSNELHANNWELSSKRANAVLQTLLGSSHLNSNRLHIAAYADTKPLLPNTSQQNRAKNRRVEIAISQGSAVELQPSQSF</sequence>
<dbReference type="PANTHER" id="PTHR30329:SF21">
    <property type="entry name" value="LIPOPROTEIN YIAD-RELATED"/>
    <property type="match status" value="1"/>
</dbReference>
<evidence type="ECO:0000256" key="6">
    <source>
        <dbReference type="ARBA" id="ARBA00023136"/>
    </source>
</evidence>
<comment type="similarity">
    <text evidence="2">Belongs to the MotB family.</text>
</comment>
<feature type="transmembrane region" description="Helical" evidence="8">
    <location>
        <begin position="20"/>
        <end position="40"/>
    </location>
</feature>
<dbReference type="InterPro" id="IPR036737">
    <property type="entry name" value="OmpA-like_sf"/>
</dbReference>
<keyword evidence="5 8" id="KW-1133">Transmembrane helix</keyword>
<evidence type="ECO:0000256" key="8">
    <source>
        <dbReference type="SAM" id="Phobius"/>
    </source>
</evidence>
<evidence type="ECO:0000256" key="7">
    <source>
        <dbReference type="PROSITE-ProRule" id="PRU00473"/>
    </source>
</evidence>
<keyword evidence="3" id="KW-1003">Cell membrane</keyword>
<evidence type="ECO:0000256" key="5">
    <source>
        <dbReference type="ARBA" id="ARBA00022989"/>
    </source>
</evidence>
<evidence type="ECO:0000256" key="4">
    <source>
        <dbReference type="ARBA" id="ARBA00022692"/>
    </source>
</evidence>
<name>A0ABU8EVE3_9GAMM</name>